<sequence>MYALRRHSEEDTQEFVWKCLSEFVPVQKYISIGHHKQSLPLRRALKKDKNSHFFPDEKNKPEENQNSQDSVHNMNSLRSFVTLSTLPITLGDQTFYATHTSNPNQTPHSWLEMSMQEKGLSFGAEVEGRAVIILVQNPTFLAKVRGYEASNEDVEQPPMVVNCYPPSTKFSLPSDSLQSSPFLGNAILQPIQCFASCGPSDLSTLLLPSSDFGDPKITGEPMEFPIDSTDLPYRQRQ</sequence>
<feature type="compositionally biased region" description="Basic and acidic residues" evidence="1">
    <location>
        <begin position="51"/>
        <end position="63"/>
    </location>
</feature>
<dbReference type="Proteomes" id="UP000824120">
    <property type="component" value="Chromosome 4"/>
</dbReference>
<keyword evidence="3" id="KW-1185">Reference proteome</keyword>
<proteinExistence type="predicted"/>
<reference evidence="2 3" key="1">
    <citation type="submission" date="2020-09" db="EMBL/GenBank/DDBJ databases">
        <title>De no assembly of potato wild relative species, Solanum commersonii.</title>
        <authorList>
            <person name="Cho K."/>
        </authorList>
    </citation>
    <scope>NUCLEOTIDE SEQUENCE [LARGE SCALE GENOMIC DNA]</scope>
    <source>
        <strain evidence="2">LZ3.2</strain>
        <tissue evidence="2">Leaf</tissue>
    </source>
</reference>
<feature type="region of interest" description="Disordered" evidence="1">
    <location>
        <begin position="51"/>
        <end position="70"/>
    </location>
</feature>
<accession>A0A9J5Z7R7</accession>
<organism evidence="2 3">
    <name type="scientific">Solanum commersonii</name>
    <name type="common">Commerson's wild potato</name>
    <name type="synonym">Commerson's nightshade</name>
    <dbReference type="NCBI Taxonomy" id="4109"/>
    <lineage>
        <taxon>Eukaryota</taxon>
        <taxon>Viridiplantae</taxon>
        <taxon>Streptophyta</taxon>
        <taxon>Embryophyta</taxon>
        <taxon>Tracheophyta</taxon>
        <taxon>Spermatophyta</taxon>
        <taxon>Magnoliopsida</taxon>
        <taxon>eudicotyledons</taxon>
        <taxon>Gunneridae</taxon>
        <taxon>Pentapetalae</taxon>
        <taxon>asterids</taxon>
        <taxon>lamiids</taxon>
        <taxon>Solanales</taxon>
        <taxon>Solanaceae</taxon>
        <taxon>Solanoideae</taxon>
        <taxon>Solaneae</taxon>
        <taxon>Solanum</taxon>
    </lineage>
</organism>
<feature type="region of interest" description="Disordered" evidence="1">
    <location>
        <begin position="217"/>
        <end position="237"/>
    </location>
</feature>
<evidence type="ECO:0000313" key="2">
    <source>
        <dbReference type="EMBL" id="KAG5609067.1"/>
    </source>
</evidence>
<gene>
    <name evidence="2" type="ORF">H5410_020348</name>
</gene>
<protein>
    <submittedName>
        <fullName evidence="2">Uncharacterized protein</fullName>
    </submittedName>
</protein>
<dbReference type="AlphaFoldDB" id="A0A9J5Z7R7"/>
<name>A0A9J5Z7R7_SOLCO</name>
<dbReference type="EMBL" id="JACXVP010000004">
    <property type="protein sequence ID" value="KAG5609067.1"/>
    <property type="molecule type" value="Genomic_DNA"/>
</dbReference>
<evidence type="ECO:0000256" key="1">
    <source>
        <dbReference type="SAM" id="MobiDB-lite"/>
    </source>
</evidence>
<evidence type="ECO:0000313" key="3">
    <source>
        <dbReference type="Proteomes" id="UP000824120"/>
    </source>
</evidence>
<comment type="caution">
    <text evidence="2">The sequence shown here is derived from an EMBL/GenBank/DDBJ whole genome shotgun (WGS) entry which is preliminary data.</text>
</comment>